<dbReference type="InterPro" id="IPR032807">
    <property type="entry name" value="GNVR"/>
</dbReference>
<evidence type="ECO:0000256" key="2">
    <source>
        <dbReference type="ARBA" id="ARBA00022475"/>
    </source>
</evidence>
<sequence>MSNTAKPQHPQHLNYPPVSANYQSDEIDLRELFKALWQGKLIIVVTTIVFAVGAIFYALNSQQWWSSKAIIAAPQIQEFSAYQKQVKQYQPIFDVYQEDGTVLVSQELNSLISPNSLLQQYIDAFNSNQNKRQFLETSIEFQMFKKANSEGEQNDSKAEGAQYQAWFSKISAKKKDLFYDLSFQSTSQSSSYALLKHYSELIGAKTRKDALSNLQAIVESKRNELAQQKRMLTDQALNRLSVEIERTKYALVIAKAAGVDKPVQTNNNQEIFAIDLGSKALAAKVESLESVKNLSVIEPRLQQIDAKLKMLDGLVVDSNIKFEPVRFIEGVQEPITRDKPKRALIVVLGTMLGGMLGVAIVLIRFAFRREDETEK</sequence>
<dbReference type="SUPFAM" id="SSF160355">
    <property type="entry name" value="Bacterial polysaccharide co-polymerase-like"/>
    <property type="match status" value="1"/>
</dbReference>
<comment type="subcellular location">
    <subcellularLocation>
        <location evidence="1">Cell membrane</location>
        <topology evidence="1">Multi-pass membrane protein</topology>
    </subcellularLocation>
</comment>
<evidence type="ECO:0000313" key="10">
    <source>
        <dbReference type="Proteomes" id="UP000004349"/>
    </source>
</evidence>
<dbReference type="eggNOG" id="COG3765">
    <property type="taxonomic scope" value="Bacteria"/>
</dbReference>
<comment type="caution">
    <text evidence="9">The sequence shown here is derived from an EMBL/GenBank/DDBJ whole genome shotgun (WGS) entry which is preliminary data.</text>
</comment>
<dbReference type="InterPro" id="IPR003856">
    <property type="entry name" value="LPS_length_determ_N"/>
</dbReference>
<gene>
    <name evidence="9" type="ORF">VIS19158_15726</name>
</gene>
<name>F9RKG4_9VIBR</name>
<dbReference type="Pfam" id="PF02706">
    <property type="entry name" value="Wzz"/>
    <property type="match status" value="1"/>
</dbReference>
<feature type="transmembrane region" description="Helical" evidence="6">
    <location>
        <begin position="343"/>
        <end position="367"/>
    </location>
</feature>
<dbReference type="PANTHER" id="PTHR32309">
    <property type="entry name" value="TYROSINE-PROTEIN KINASE"/>
    <property type="match status" value="1"/>
</dbReference>
<evidence type="ECO:0000259" key="7">
    <source>
        <dbReference type="Pfam" id="PF02706"/>
    </source>
</evidence>
<keyword evidence="3 6" id="KW-0812">Transmembrane</keyword>
<dbReference type="PANTHER" id="PTHR32309:SF13">
    <property type="entry name" value="FERRIC ENTEROBACTIN TRANSPORT PROTEIN FEPE"/>
    <property type="match status" value="1"/>
</dbReference>
<accession>F9RKG4</accession>
<evidence type="ECO:0000256" key="4">
    <source>
        <dbReference type="ARBA" id="ARBA00022989"/>
    </source>
</evidence>
<evidence type="ECO:0000313" key="9">
    <source>
        <dbReference type="EMBL" id="EGU39793.1"/>
    </source>
</evidence>
<keyword evidence="2" id="KW-1003">Cell membrane</keyword>
<feature type="domain" description="Tyrosine-protein kinase G-rich" evidence="8">
    <location>
        <begin position="302"/>
        <end position="364"/>
    </location>
</feature>
<keyword evidence="4 6" id="KW-1133">Transmembrane helix</keyword>
<dbReference type="AlphaFoldDB" id="F9RKG4"/>
<evidence type="ECO:0000256" key="1">
    <source>
        <dbReference type="ARBA" id="ARBA00004651"/>
    </source>
</evidence>
<dbReference type="InterPro" id="IPR050445">
    <property type="entry name" value="Bact_polysacc_biosynth/exp"/>
</dbReference>
<feature type="transmembrane region" description="Helical" evidence="6">
    <location>
        <begin position="41"/>
        <end position="59"/>
    </location>
</feature>
<proteinExistence type="predicted"/>
<protein>
    <submittedName>
        <fullName evidence="9">Chain length determinant protein</fullName>
    </submittedName>
</protein>
<evidence type="ECO:0000256" key="3">
    <source>
        <dbReference type="ARBA" id="ARBA00022692"/>
    </source>
</evidence>
<feature type="domain" description="Polysaccharide chain length determinant N-terminal" evidence="7">
    <location>
        <begin position="25"/>
        <end position="108"/>
    </location>
</feature>
<dbReference type="Pfam" id="PF13807">
    <property type="entry name" value="GNVR"/>
    <property type="match status" value="1"/>
</dbReference>
<evidence type="ECO:0000256" key="6">
    <source>
        <dbReference type="SAM" id="Phobius"/>
    </source>
</evidence>
<dbReference type="RefSeq" id="WP_005593630.1">
    <property type="nucleotide sequence ID" value="NZ_AFWE01000063.1"/>
</dbReference>
<dbReference type="Proteomes" id="UP000004349">
    <property type="component" value="Unassembled WGS sequence"/>
</dbReference>
<dbReference type="Gene3D" id="3.30.1890.10">
    <property type="entry name" value="FepE-like"/>
    <property type="match status" value="1"/>
</dbReference>
<dbReference type="EMBL" id="AFWE01000063">
    <property type="protein sequence ID" value="EGU39793.1"/>
    <property type="molecule type" value="Genomic_DNA"/>
</dbReference>
<evidence type="ECO:0000259" key="8">
    <source>
        <dbReference type="Pfam" id="PF13807"/>
    </source>
</evidence>
<dbReference type="GO" id="GO:0005886">
    <property type="term" value="C:plasma membrane"/>
    <property type="evidence" value="ECO:0007669"/>
    <property type="project" value="UniProtKB-SubCell"/>
</dbReference>
<evidence type="ECO:0000256" key="5">
    <source>
        <dbReference type="ARBA" id="ARBA00023136"/>
    </source>
</evidence>
<reference evidence="9 10" key="1">
    <citation type="journal article" date="2012" name="Int. J. Syst. Evol. Microbiol.">
        <title>Vibrio caribbeanicus sp. nov., isolated from the marine sponge Scleritoderma cyanea.</title>
        <authorList>
            <person name="Hoffmann M."/>
            <person name="Monday S.R."/>
            <person name="Allard M.W."/>
            <person name="Strain E.A."/>
            <person name="Whittaker P."/>
            <person name="Naum M."/>
            <person name="McCarthy P.J."/>
            <person name="Lopez J.V."/>
            <person name="Fischer M."/>
            <person name="Brown E.W."/>
        </authorList>
    </citation>
    <scope>NUCLEOTIDE SEQUENCE [LARGE SCALE GENOMIC DNA]</scope>
    <source>
        <strain evidence="9 10">LMG 19158</strain>
    </source>
</reference>
<dbReference type="GO" id="GO:0004713">
    <property type="term" value="F:protein tyrosine kinase activity"/>
    <property type="evidence" value="ECO:0007669"/>
    <property type="project" value="TreeGrafter"/>
</dbReference>
<organism evidence="9 10">
    <name type="scientific">Vibrio scophthalmi LMG 19158</name>
    <dbReference type="NCBI Taxonomy" id="870967"/>
    <lineage>
        <taxon>Bacteria</taxon>
        <taxon>Pseudomonadati</taxon>
        <taxon>Pseudomonadota</taxon>
        <taxon>Gammaproteobacteria</taxon>
        <taxon>Vibrionales</taxon>
        <taxon>Vibrionaceae</taxon>
        <taxon>Vibrio</taxon>
    </lineage>
</organism>
<keyword evidence="5 6" id="KW-0472">Membrane</keyword>